<dbReference type="RefSeq" id="WP_132878297.1">
    <property type="nucleotide sequence ID" value="NZ_SLXQ01000008.1"/>
</dbReference>
<evidence type="ECO:0000256" key="2">
    <source>
        <dbReference type="SAM" id="MobiDB-lite"/>
    </source>
</evidence>
<sequence length="298" mass="33289">MSDVLAIQARLAAPPSAVYRALTTADELRAWFAADVDVAVEHDRFGFWGRYTPQGDQPRQWLRAVERDSRLSFSWELDGQSTNVDLRLRAADDGHTILTLRQDNLPTLAELMAPRGRRDGRHAMHTFWGLALANLAEYAEGRELTPRADFGPRRSPEIRAQFAVNATPAEVFASLIDPARIARWFGWEAEVEPRIGGRMTVGVDGKIFAFEPGSRLSYRDDEGAVVHWELAGAEGKTYLTFVQSGYTDEERDSAAQHEAGWFAGFAELKRMHELGDAWTPLTTELSGTEPTESADDPR</sequence>
<dbReference type="CDD" id="cd07814">
    <property type="entry name" value="SRPBCC_CalC_Aha1-like"/>
    <property type="match status" value="2"/>
</dbReference>
<comment type="caution">
    <text evidence="4">The sequence shown here is derived from an EMBL/GenBank/DDBJ whole genome shotgun (WGS) entry which is preliminary data.</text>
</comment>
<proteinExistence type="inferred from homology"/>
<keyword evidence="5" id="KW-1185">Reference proteome</keyword>
<evidence type="ECO:0000259" key="3">
    <source>
        <dbReference type="Pfam" id="PF08327"/>
    </source>
</evidence>
<protein>
    <submittedName>
        <fullName evidence="4">Uncharacterized protein YndB with AHSA1/START domain</fullName>
    </submittedName>
</protein>
<feature type="compositionally biased region" description="Polar residues" evidence="2">
    <location>
        <begin position="280"/>
        <end position="291"/>
    </location>
</feature>
<dbReference type="InterPro" id="IPR013538">
    <property type="entry name" value="ASHA1/2-like_C"/>
</dbReference>
<dbReference type="OrthoDB" id="4538425at2"/>
<feature type="region of interest" description="Disordered" evidence="2">
    <location>
        <begin position="279"/>
        <end position="298"/>
    </location>
</feature>
<comment type="similarity">
    <text evidence="1">Belongs to the AHA1 family.</text>
</comment>
<evidence type="ECO:0000313" key="5">
    <source>
        <dbReference type="Proteomes" id="UP000294911"/>
    </source>
</evidence>
<dbReference type="EMBL" id="SLXQ01000008">
    <property type="protein sequence ID" value="TCP49979.1"/>
    <property type="molecule type" value="Genomic_DNA"/>
</dbReference>
<organism evidence="4 5">
    <name type="scientific">Tamaricihabitans halophyticus</name>
    <dbReference type="NCBI Taxonomy" id="1262583"/>
    <lineage>
        <taxon>Bacteria</taxon>
        <taxon>Bacillati</taxon>
        <taxon>Actinomycetota</taxon>
        <taxon>Actinomycetes</taxon>
        <taxon>Pseudonocardiales</taxon>
        <taxon>Pseudonocardiaceae</taxon>
        <taxon>Tamaricihabitans</taxon>
    </lineage>
</organism>
<evidence type="ECO:0000313" key="4">
    <source>
        <dbReference type="EMBL" id="TCP49979.1"/>
    </source>
</evidence>
<dbReference type="Gene3D" id="3.30.530.20">
    <property type="match status" value="2"/>
</dbReference>
<feature type="domain" description="Activator of Hsp90 ATPase homologue 1/2-like C-terminal" evidence="3">
    <location>
        <begin position="165"/>
        <end position="272"/>
    </location>
</feature>
<accession>A0A4R2QM80</accession>
<evidence type="ECO:0000256" key="1">
    <source>
        <dbReference type="ARBA" id="ARBA00006817"/>
    </source>
</evidence>
<feature type="domain" description="Activator of Hsp90 ATPase homologue 1/2-like C-terminal" evidence="3">
    <location>
        <begin position="12"/>
        <end position="140"/>
    </location>
</feature>
<gene>
    <name evidence="4" type="ORF">EV191_10865</name>
</gene>
<dbReference type="AlphaFoldDB" id="A0A4R2QM80"/>
<dbReference type="Proteomes" id="UP000294911">
    <property type="component" value="Unassembled WGS sequence"/>
</dbReference>
<reference evidence="4 5" key="1">
    <citation type="submission" date="2019-03" db="EMBL/GenBank/DDBJ databases">
        <title>Genomic Encyclopedia of Type Strains, Phase IV (KMG-IV): sequencing the most valuable type-strain genomes for metagenomic binning, comparative biology and taxonomic classification.</title>
        <authorList>
            <person name="Goeker M."/>
        </authorList>
    </citation>
    <scope>NUCLEOTIDE SEQUENCE [LARGE SCALE GENOMIC DNA]</scope>
    <source>
        <strain evidence="4 5">DSM 45765</strain>
    </source>
</reference>
<dbReference type="Pfam" id="PF08327">
    <property type="entry name" value="AHSA1"/>
    <property type="match status" value="2"/>
</dbReference>
<name>A0A4R2QM80_9PSEU</name>
<dbReference type="InterPro" id="IPR023393">
    <property type="entry name" value="START-like_dom_sf"/>
</dbReference>
<dbReference type="SUPFAM" id="SSF55961">
    <property type="entry name" value="Bet v1-like"/>
    <property type="match status" value="2"/>
</dbReference>